<organism evidence="1 2">
    <name type="scientific">Sulfurimonas hongkongensis</name>
    <dbReference type="NCBI Taxonomy" id="1172190"/>
    <lineage>
        <taxon>Bacteria</taxon>
        <taxon>Pseudomonadati</taxon>
        <taxon>Campylobacterota</taxon>
        <taxon>Epsilonproteobacteria</taxon>
        <taxon>Campylobacterales</taxon>
        <taxon>Sulfurimonadaceae</taxon>
        <taxon>Sulfurimonas</taxon>
    </lineage>
</organism>
<dbReference type="AlphaFoldDB" id="T0KCG6"/>
<dbReference type="InterPro" id="IPR001451">
    <property type="entry name" value="Hexapep"/>
</dbReference>
<evidence type="ECO:0000313" key="1">
    <source>
        <dbReference type="EMBL" id="EQB34419.1"/>
    </source>
</evidence>
<name>T0KCG6_9BACT</name>
<evidence type="ECO:0000313" key="2">
    <source>
        <dbReference type="Proteomes" id="UP000015520"/>
    </source>
</evidence>
<dbReference type="RefSeq" id="WP_021288452.1">
    <property type="nucleotide sequence ID" value="NZ_AUPZ01000019.1"/>
</dbReference>
<dbReference type="PATRIC" id="fig|1172190.3.peg.2138"/>
<dbReference type="Proteomes" id="UP000015520">
    <property type="component" value="Unassembled WGS sequence"/>
</dbReference>
<dbReference type="OrthoDB" id="9815592at2"/>
<keyword evidence="2" id="KW-1185">Reference proteome</keyword>
<proteinExistence type="predicted"/>
<accession>T0KCG6</accession>
<dbReference type="Gene3D" id="2.160.10.10">
    <property type="entry name" value="Hexapeptide repeat proteins"/>
    <property type="match status" value="1"/>
</dbReference>
<dbReference type="EMBL" id="AUPZ01000019">
    <property type="protein sequence ID" value="EQB34419.1"/>
    <property type="molecule type" value="Genomic_DNA"/>
</dbReference>
<dbReference type="eggNOG" id="COG0110">
    <property type="taxonomic scope" value="Bacteria"/>
</dbReference>
<dbReference type="InterPro" id="IPR051159">
    <property type="entry name" value="Hexapeptide_acetyltransf"/>
</dbReference>
<dbReference type="PANTHER" id="PTHR23416">
    <property type="entry name" value="SIALIC ACID SYNTHASE-RELATED"/>
    <property type="match status" value="1"/>
</dbReference>
<dbReference type="SUPFAM" id="SSF51161">
    <property type="entry name" value="Trimeric LpxA-like enzymes"/>
    <property type="match status" value="1"/>
</dbReference>
<reference evidence="1 2" key="1">
    <citation type="submission" date="2013-07" db="EMBL/GenBank/DDBJ databases">
        <title>Sulfurimonas hongkongensis AST-10 Genome Sequencing.</title>
        <authorList>
            <person name="Cai L."/>
            <person name="Zhang T."/>
        </authorList>
    </citation>
    <scope>NUCLEOTIDE SEQUENCE [LARGE SCALE GENOMIC DNA]</scope>
    <source>
        <strain evidence="1 2">AST-10</strain>
    </source>
</reference>
<dbReference type="PANTHER" id="PTHR23416:SF78">
    <property type="entry name" value="LIPOPOLYSACCHARIDE BIOSYNTHESIS O-ACETYL TRANSFERASE WBBJ-RELATED"/>
    <property type="match status" value="1"/>
</dbReference>
<sequence length="210" mass="23499">MFDFLALITNKKYWIIHSWIIKFILKYYGIKIGKKFYCEGVPKLKIKGKGENIYIGNNVSFLGTIDLRNRENGKIIIQNDSTIEHEVRLVSARDGIISIGEDSTIGPFTIINGGGNVIIGKKCLFAKGISINANDHKFYKNIPIREQGFTHKDVVIEDDVWLGANVCINKGVNLKRGSIIGANAVVTKDTEEYSINVGIPSKQISKRLQE</sequence>
<dbReference type="Pfam" id="PF14602">
    <property type="entry name" value="Hexapep_2"/>
    <property type="match status" value="1"/>
</dbReference>
<gene>
    <name evidence="1" type="ORF">M947_11090</name>
</gene>
<protein>
    <recommendedName>
        <fullName evidence="3">Acetyltransferase</fullName>
    </recommendedName>
</protein>
<evidence type="ECO:0008006" key="3">
    <source>
        <dbReference type="Google" id="ProtNLM"/>
    </source>
</evidence>
<comment type="caution">
    <text evidence="1">The sequence shown here is derived from an EMBL/GenBank/DDBJ whole genome shotgun (WGS) entry which is preliminary data.</text>
</comment>
<dbReference type="STRING" id="1172190.M947_11090"/>
<dbReference type="CDD" id="cd04647">
    <property type="entry name" value="LbH_MAT_like"/>
    <property type="match status" value="1"/>
</dbReference>
<dbReference type="InterPro" id="IPR011004">
    <property type="entry name" value="Trimer_LpxA-like_sf"/>
</dbReference>